<evidence type="ECO:0000313" key="3">
    <source>
        <dbReference type="EMBL" id="OLP07665.1"/>
    </source>
</evidence>
<dbReference type="InterPro" id="IPR000160">
    <property type="entry name" value="GGDEF_dom"/>
</dbReference>
<reference evidence="3 4" key="1">
    <citation type="submission" date="2017-01" db="EMBL/GenBank/DDBJ databases">
        <title>Genome sequence of Rhodoferax antarcticus ANT.BR, a psychrophilic purple nonsulfur bacterium from an Antarctic microbial mat.</title>
        <authorList>
            <person name="Baker J."/>
            <person name="Riester C."/>
            <person name="Skinner B."/>
            <person name="Newell A."/>
            <person name="Swingley W."/>
            <person name="Madigan M."/>
            <person name="Jung D."/>
            <person name="Asao M."/>
            <person name="Chen M."/>
            <person name="Loughlin P."/>
            <person name="Pan H."/>
            <person name="Lin S."/>
            <person name="Li N."/>
            <person name="Shaw J."/>
            <person name="Prado M."/>
            <person name="Sherman C."/>
            <person name="Li X."/>
            <person name="Tang J."/>
            <person name="Blankenship R."/>
            <person name="Zhao T."/>
            <person name="Touchman J."/>
            <person name="Sattley M."/>
        </authorList>
    </citation>
    <scope>NUCLEOTIDE SEQUENCE [LARGE SCALE GENOMIC DNA]</scope>
    <source>
        <strain evidence="3 4">ANT.BR</strain>
    </source>
</reference>
<proteinExistence type="predicted"/>
<evidence type="ECO:0000256" key="1">
    <source>
        <dbReference type="SAM" id="MobiDB-lite"/>
    </source>
</evidence>
<dbReference type="SUPFAM" id="SSF55073">
    <property type="entry name" value="Nucleotide cyclase"/>
    <property type="match status" value="1"/>
</dbReference>
<feature type="domain" description="GGDEF" evidence="2">
    <location>
        <begin position="2"/>
        <end position="47"/>
    </location>
</feature>
<dbReference type="InterPro" id="IPR029787">
    <property type="entry name" value="Nucleotide_cyclase"/>
</dbReference>
<protein>
    <recommendedName>
        <fullName evidence="2">GGDEF domain-containing protein</fullName>
    </recommendedName>
</protein>
<dbReference type="Gene3D" id="3.30.70.270">
    <property type="match status" value="1"/>
</dbReference>
<sequence>MARAVRAHTPLSLITLNVDFFKRFNIHYDHEAGADWLRQVAQTQKDASLSSELHTALANNRTVIERGAAAYEQQGPDQTTAPATRANQSDNAGNADSALLRE</sequence>
<organism evidence="3 4">
    <name type="scientific">Rhodoferax antarcticus ANT.BR</name>
    <dbReference type="NCBI Taxonomy" id="1111071"/>
    <lineage>
        <taxon>Bacteria</taxon>
        <taxon>Pseudomonadati</taxon>
        <taxon>Pseudomonadota</taxon>
        <taxon>Betaproteobacteria</taxon>
        <taxon>Burkholderiales</taxon>
        <taxon>Comamonadaceae</taxon>
        <taxon>Rhodoferax</taxon>
    </lineage>
</organism>
<keyword evidence="4" id="KW-1185">Reference proteome</keyword>
<feature type="compositionally biased region" description="Polar residues" evidence="1">
    <location>
        <begin position="75"/>
        <end position="94"/>
    </location>
</feature>
<dbReference type="AlphaFoldDB" id="A0A1Q8YI47"/>
<dbReference type="STRING" id="81479.RA876_17765"/>
<dbReference type="Pfam" id="PF00990">
    <property type="entry name" value="GGDEF"/>
    <property type="match status" value="1"/>
</dbReference>
<accession>A0A1Q8YI47</accession>
<feature type="region of interest" description="Disordered" evidence="1">
    <location>
        <begin position="70"/>
        <end position="102"/>
    </location>
</feature>
<name>A0A1Q8YI47_9BURK</name>
<dbReference type="EMBL" id="MSYM01000007">
    <property type="protein sequence ID" value="OLP07665.1"/>
    <property type="molecule type" value="Genomic_DNA"/>
</dbReference>
<comment type="caution">
    <text evidence="3">The sequence shown here is derived from an EMBL/GenBank/DDBJ whole genome shotgun (WGS) entry which is preliminary data.</text>
</comment>
<dbReference type="InterPro" id="IPR043128">
    <property type="entry name" value="Rev_trsase/Diguanyl_cyclase"/>
</dbReference>
<gene>
    <name evidence="3" type="ORF">BLL52_0761</name>
</gene>
<evidence type="ECO:0000259" key="2">
    <source>
        <dbReference type="Pfam" id="PF00990"/>
    </source>
</evidence>
<dbReference type="Proteomes" id="UP000185911">
    <property type="component" value="Unassembled WGS sequence"/>
</dbReference>
<evidence type="ECO:0000313" key="4">
    <source>
        <dbReference type="Proteomes" id="UP000185911"/>
    </source>
</evidence>